<reference evidence="2 3" key="1">
    <citation type="journal article" date="2019" name="Genome Biol. Evol.">
        <title>Insights into the evolution of the New World diploid cottons (Gossypium, subgenus Houzingenia) based on genome sequencing.</title>
        <authorList>
            <person name="Grover C.E."/>
            <person name="Arick M.A. 2nd"/>
            <person name="Thrash A."/>
            <person name="Conover J.L."/>
            <person name="Sanders W.S."/>
            <person name="Peterson D.G."/>
            <person name="Frelichowski J.E."/>
            <person name="Scheffler J.A."/>
            <person name="Scheffler B.E."/>
            <person name="Wendel J.F."/>
        </authorList>
    </citation>
    <scope>NUCLEOTIDE SEQUENCE [LARGE SCALE GENOMIC DNA]</scope>
    <source>
        <strain evidence="2">57</strain>
        <tissue evidence="2">Leaf</tissue>
    </source>
</reference>
<comment type="caution">
    <text evidence="2">The sequence shown here is derived from an EMBL/GenBank/DDBJ whole genome shotgun (WGS) entry which is preliminary data.</text>
</comment>
<name>A0A7J8W0Y4_9ROSI</name>
<organism evidence="2 3">
    <name type="scientific">Gossypium klotzschianum</name>
    <dbReference type="NCBI Taxonomy" id="34286"/>
    <lineage>
        <taxon>Eukaryota</taxon>
        <taxon>Viridiplantae</taxon>
        <taxon>Streptophyta</taxon>
        <taxon>Embryophyta</taxon>
        <taxon>Tracheophyta</taxon>
        <taxon>Spermatophyta</taxon>
        <taxon>Magnoliopsida</taxon>
        <taxon>eudicotyledons</taxon>
        <taxon>Gunneridae</taxon>
        <taxon>Pentapetalae</taxon>
        <taxon>rosids</taxon>
        <taxon>malvids</taxon>
        <taxon>Malvales</taxon>
        <taxon>Malvaceae</taxon>
        <taxon>Malvoideae</taxon>
        <taxon>Gossypium</taxon>
    </lineage>
</organism>
<dbReference type="Proteomes" id="UP000593573">
    <property type="component" value="Unassembled WGS sequence"/>
</dbReference>
<keyword evidence="3" id="KW-1185">Reference proteome</keyword>
<evidence type="ECO:0000256" key="1">
    <source>
        <dbReference type="SAM" id="MobiDB-lite"/>
    </source>
</evidence>
<feature type="compositionally biased region" description="Polar residues" evidence="1">
    <location>
        <begin position="64"/>
        <end position="75"/>
    </location>
</feature>
<evidence type="ECO:0000313" key="3">
    <source>
        <dbReference type="Proteomes" id="UP000593573"/>
    </source>
</evidence>
<dbReference type="EMBL" id="JABFAB010000013">
    <property type="protein sequence ID" value="MBA0668344.1"/>
    <property type="molecule type" value="Genomic_DNA"/>
</dbReference>
<proteinExistence type="predicted"/>
<feature type="region of interest" description="Disordered" evidence="1">
    <location>
        <begin position="56"/>
        <end position="75"/>
    </location>
</feature>
<dbReference type="AlphaFoldDB" id="A0A7J8W0Y4"/>
<protein>
    <submittedName>
        <fullName evidence="2">Uncharacterized protein</fullName>
    </submittedName>
</protein>
<sequence>SSSKFFLFSLLEFTSRIKGIRDFTLSFDGRRWCFNEVAERGGQYAAGNLKNLRENRASGGHDGISTTGVQNGVSR</sequence>
<accession>A0A7J8W0Y4</accession>
<feature type="non-terminal residue" evidence="2">
    <location>
        <position position="1"/>
    </location>
</feature>
<gene>
    <name evidence="2" type="ORF">Goklo_001265</name>
</gene>
<evidence type="ECO:0000313" key="2">
    <source>
        <dbReference type="EMBL" id="MBA0668344.1"/>
    </source>
</evidence>